<dbReference type="Pfam" id="PF24764">
    <property type="entry name" value="rva_4"/>
    <property type="match status" value="1"/>
</dbReference>
<proteinExistence type="predicted"/>
<dbReference type="PANTHER" id="PTHR46177:SF1">
    <property type="entry name" value="INTEGRASE CATALYTIC DOMAIN-CONTAINING PROTEIN"/>
    <property type="match status" value="1"/>
</dbReference>
<evidence type="ECO:0000259" key="1">
    <source>
        <dbReference type="Pfam" id="PF24764"/>
    </source>
</evidence>
<evidence type="ECO:0000313" key="3">
    <source>
        <dbReference type="Proteomes" id="UP000320762"/>
    </source>
</evidence>
<comment type="caution">
    <text evidence="2">The sequence shown here is derived from an EMBL/GenBank/DDBJ whole genome shotgun (WGS) entry which is preliminary data.</text>
</comment>
<keyword evidence="3" id="KW-1185">Reference proteome</keyword>
<dbReference type="PANTHER" id="PTHR46177">
    <property type="entry name" value="INTEGRASE CATALYTIC DOMAIN-CONTAINING PROTEIN"/>
    <property type="match status" value="1"/>
</dbReference>
<sequence>MDSEAQPEAKFEELVTQFFKAGKTDTWIAEHVLEYFDKGVYGCSAKTIQRTRARLQLKSTRQQKATFDSIADIHAEIRKKFPTVGARQMRAIMAHDYNLKVPELLIQMFQKEVEPDLVRARKSKRFRRKQYVGAGVMDCWTMDQHDKWRRFKLYLHVGLDPVPGQLLWLRIWWTNRNPRLIARFYLDAARSRGGVPLLSQSDPGTENNGVANCHTNIRQALDPTLVGTLQHQWRRNKTNVKPEAFWSFLRRYFTPGFEDVLEYGLVEDLYNPEDPVHELVFRWIFIPWLQDELDAFMKRFNATPRRTSKHKLLPQGDSPDVIAAMPHLHHKKSFIVGVPPAMFDDAESKWAPPDDKVFQLVPPDFAEQATILCRMLQLPPTTIDNAWVNFKLLLDAVRRTSSSSSLLLRLRLN</sequence>
<protein>
    <recommendedName>
        <fullName evidence="1">Integrase core domain-containing protein</fullName>
    </recommendedName>
</protein>
<accession>A0A550BZ82</accession>
<dbReference type="EMBL" id="VDMD01000041">
    <property type="protein sequence ID" value="TRM57865.1"/>
    <property type="molecule type" value="Genomic_DNA"/>
</dbReference>
<reference evidence="2 3" key="1">
    <citation type="journal article" date="2019" name="New Phytol.">
        <title>Comparative genomics reveals unique wood-decay strategies and fruiting body development in the Schizophyllaceae.</title>
        <authorList>
            <person name="Almasi E."/>
            <person name="Sahu N."/>
            <person name="Krizsan K."/>
            <person name="Balint B."/>
            <person name="Kovacs G.M."/>
            <person name="Kiss B."/>
            <person name="Cseklye J."/>
            <person name="Drula E."/>
            <person name="Henrissat B."/>
            <person name="Nagy I."/>
            <person name="Chovatia M."/>
            <person name="Adam C."/>
            <person name="LaButti K."/>
            <person name="Lipzen A."/>
            <person name="Riley R."/>
            <person name="Grigoriev I.V."/>
            <person name="Nagy L.G."/>
        </authorList>
    </citation>
    <scope>NUCLEOTIDE SEQUENCE [LARGE SCALE GENOMIC DNA]</scope>
    <source>
        <strain evidence="2 3">NL-1724</strain>
    </source>
</reference>
<dbReference type="OrthoDB" id="5946233at2759"/>
<dbReference type="Proteomes" id="UP000320762">
    <property type="component" value="Unassembled WGS sequence"/>
</dbReference>
<dbReference type="InterPro" id="IPR058913">
    <property type="entry name" value="Integrase_dom_put"/>
</dbReference>
<evidence type="ECO:0000313" key="2">
    <source>
        <dbReference type="EMBL" id="TRM57865.1"/>
    </source>
</evidence>
<feature type="domain" description="Integrase core" evidence="1">
    <location>
        <begin position="139"/>
        <end position="311"/>
    </location>
</feature>
<name>A0A550BZ82_9AGAR</name>
<organism evidence="2 3">
    <name type="scientific">Schizophyllum amplum</name>
    <dbReference type="NCBI Taxonomy" id="97359"/>
    <lineage>
        <taxon>Eukaryota</taxon>
        <taxon>Fungi</taxon>
        <taxon>Dikarya</taxon>
        <taxon>Basidiomycota</taxon>
        <taxon>Agaricomycotina</taxon>
        <taxon>Agaricomycetes</taxon>
        <taxon>Agaricomycetidae</taxon>
        <taxon>Agaricales</taxon>
        <taxon>Schizophyllaceae</taxon>
        <taxon>Schizophyllum</taxon>
    </lineage>
</organism>
<gene>
    <name evidence="2" type="ORF">BD626DRAFT_411239</name>
</gene>
<dbReference type="STRING" id="97359.A0A550BZ82"/>
<dbReference type="AlphaFoldDB" id="A0A550BZ82"/>